<reference evidence="1 2" key="1">
    <citation type="journal article" date="2022" name="Nat. Ecol. Evol.">
        <title>A masculinizing supergene underlies an exaggerated male reproductive morph in a spider.</title>
        <authorList>
            <person name="Hendrickx F."/>
            <person name="De Corte Z."/>
            <person name="Sonet G."/>
            <person name="Van Belleghem S.M."/>
            <person name="Kostlbacher S."/>
            <person name="Vangestel C."/>
        </authorList>
    </citation>
    <scope>NUCLEOTIDE SEQUENCE [LARGE SCALE GENOMIC DNA]</scope>
    <source>
        <strain evidence="1">W744_W776</strain>
    </source>
</reference>
<proteinExistence type="predicted"/>
<organism evidence="1 2">
    <name type="scientific">Oedothorax gibbosus</name>
    <dbReference type="NCBI Taxonomy" id="931172"/>
    <lineage>
        <taxon>Eukaryota</taxon>
        <taxon>Metazoa</taxon>
        <taxon>Ecdysozoa</taxon>
        <taxon>Arthropoda</taxon>
        <taxon>Chelicerata</taxon>
        <taxon>Arachnida</taxon>
        <taxon>Araneae</taxon>
        <taxon>Araneomorphae</taxon>
        <taxon>Entelegynae</taxon>
        <taxon>Araneoidea</taxon>
        <taxon>Linyphiidae</taxon>
        <taxon>Erigoninae</taxon>
        <taxon>Oedothorax</taxon>
    </lineage>
</organism>
<protein>
    <recommendedName>
        <fullName evidence="3">Chitin-binding type-4 domain-containing protein</fullName>
    </recommendedName>
</protein>
<dbReference type="Proteomes" id="UP000827092">
    <property type="component" value="Unassembled WGS sequence"/>
</dbReference>
<evidence type="ECO:0008006" key="3">
    <source>
        <dbReference type="Google" id="ProtNLM"/>
    </source>
</evidence>
<evidence type="ECO:0000313" key="2">
    <source>
        <dbReference type="Proteomes" id="UP000827092"/>
    </source>
</evidence>
<keyword evidence="2" id="KW-1185">Reference proteome</keyword>
<gene>
    <name evidence="1" type="ORF">JTE90_016244</name>
</gene>
<comment type="caution">
    <text evidence="1">The sequence shown here is derived from an EMBL/GenBank/DDBJ whole genome shotgun (WGS) entry which is preliminary data.</text>
</comment>
<evidence type="ECO:0000313" key="1">
    <source>
        <dbReference type="EMBL" id="KAG8199107.1"/>
    </source>
</evidence>
<accession>A0AAV6VQL6</accession>
<name>A0AAV6VQL6_9ARAC</name>
<dbReference type="EMBL" id="JAFNEN010000031">
    <property type="protein sequence ID" value="KAG8199107.1"/>
    <property type="molecule type" value="Genomic_DNA"/>
</dbReference>
<dbReference type="AlphaFoldDB" id="A0AAV6VQL6"/>
<sequence>MTLTFRLMFEKSALMTMVSWYLSARVLSCFCLRAVVKAYSCLMSPSSRSSMWGLGFPTETNINDNGLYFGGFNKAMPKYIRIVFFLIISLCGIRSVCCHARLMEPPSRSSMWRNGYETPTNYDDNGLYCGGFQVQWQRNSGKCGICGDPYDMPHPRDNEAGGKYGRGIISKTYTSGQVIEAIVDVTTNHRGYFEFKICPNNNVKKEASQECLDKHVLRLAKGGTKYYITDYKRSGDFAVLLHLPKGLTCSQCVFQWTYVAGNNWGVCDDGNSRLGCGPQETFRGCADIAILKHPGSYTPYPSQNDIGYKFQTKTSHKQKLFKETLVTNYPDYEAEISSQILTDKSTVTSQDKVKNKSRKRKRPFSTWMATELTADINQRTSLVYNATNYKWKTSKHSTDTENKSEYYLPTTHSYFNKITTEKDKWLVYNATNYKWNTSKRSTDTVDKSEYYPPTTHSYFNKMTTEKDKWSTSKRSTNNDNTNAPTTYSYSKDNWIASKGSTNTESKNEFYLPTTHSYPSGNPSVMVLESESKLNKMLQELEGKIQLLRFYLQEDPGSTTFVDTTGTAPYKDTVGSSTYQDTIGTSTYGDTIGTSTYADTVGASTYPDTIGTSTYADTVGASTYPDTVGQSTADGVNKIVKDYWYL</sequence>